<dbReference type="AlphaFoldDB" id="A0A8C4L2D0"/>
<organism evidence="1">
    <name type="scientific">Equus asinus asinus</name>
    <dbReference type="NCBI Taxonomy" id="83772"/>
    <lineage>
        <taxon>Eukaryota</taxon>
        <taxon>Metazoa</taxon>
        <taxon>Chordata</taxon>
        <taxon>Craniata</taxon>
        <taxon>Vertebrata</taxon>
        <taxon>Euteleostomi</taxon>
        <taxon>Mammalia</taxon>
        <taxon>Eutheria</taxon>
        <taxon>Laurasiatheria</taxon>
        <taxon>Perissodactyla</taxon>
        <taxon>Equidae</taxon>
        <taxon>Equus</taxon>
    </lineage>
</organism>
<name>A0A8C4L2D0_EQUAS</name>
<accession>A0A8C4L2D0</accession>
<reference evidence="1" key="1">
    <citation type="submission" date="2023-03" db="UniProtKB">
        <authorList>
            <consortium name="Ensembl"/>
        </authorList>
    </citation>
    <scope>IDENTIFICATION</scope>
</reference>
<protein>
    <submittedName>
        <fullName evidence="1">Uncharacterized protein</fullName>
    </submittedName>
</protein>
<proteinExistence type="predicted"/>
<evidence type="ECO:0000313" key="1">
    <source>
        <dbReference type="Ensembl" id="ENSEASP00005002687.1"/>
    </source>
</evidence>
<sequence>MKKPVFTKLVSGRVTARFKPSLMLVPMLLTTTIPKNCPSGIITSNLRILKEGQSSALLKELPKVLIDLTKYSQLIG</sequence>
<dbReference type="Ensembl" id="ENSEAST00005002948.1">
    <property type="protein sequence ID" value="ENSEASP00005002687.1"/>
    <property type="gene ID" value="ENSEASG00005002086.1"/>
</dbReference>